<feature type="compositionally biased region" description="Pro residues" evidence="1">
    <location>
        <begin position="198"/>
        <end position="211"/>
    </location>
</feature>
<protein>
    <submittedName>
        <fullName evidence="2">Uncharacterized protein</fullName>
    </submittedName>
</protein>
<evidence type="ECO:0000256" key="1">
    <source>
        <dbReference type="SAM" id="MobiDB-lite"/>
    </source>
</evidence>
<evidence type="ECO:0000313" key="3">
    <source>
        <dbReference type="Proteomes" id="UP001295423"/>
    </source>
</evidence>
<sequence length="233" mass="24995">MHQTIGNSLRVLVTLNHPFNINAAKQLVDTAIANAVYAHHCSYHGTITATLGSLAFHRDMDGFGSDPLDVGEAKLEFDMDMADAKDIDDGATVAGAMDELLEKDSQLEAAITEIEFKDNLLSEQNSALEAERLRSEQLARELAAMRLLQQPSASRTDQPTQLDNNGPSTKSPTEEDIPLTEKPHSPSTPARSNKPGPLTSPLPGSPSPPGPKTMLPPQNAATRPKSLVESVTP</sequence>
<evidence type="ECO:0000313" key="2">
    <source>
        <dbReference type="EMBL" id="CAJ1948063.1"/>
    </source>
</evidence>
<proteinExistence type="predicted"/>
<name>A0AAD2FP10_9STRA</name>
<gene>
    <name evidence="2" type="ORF">CYCCA115_LOCUS11441</name>
</gene>
<reference evidence="2" key="1">
    <citation type="submission" date="2023-08" db="EMBL/GenBank/DDBJ databases">
        <authorList>
            <person name="Audoor S."/>
            <person name="Bilcke G."/>
        </authorList>
    </citation>
    <scope>NUCLEOTIDE SEQUENCE</scope>
</reference>
<feature type="region of interest" description="Disordered" evidence="1">
    <location>
        <begin position="150"/>
        <end position="233"/>
    </location>
</feature>
<keyword evidence="3" id="KW-1185">Reference proteome</keyword>
<accession>A0AAD2FP10</accession>
<feature type="non-terminal residue" evidence="2">
    <location>
        <position position="233"/>
    </location>
</feature>
<organism evidence="2 3">
    <name type="scientific">Cylindrotheca closterium</name>
    <dbReference type="NCBI Taxonomy" id="2856"/>
    <lineage>
        <taxon>Eukaryota</taxon>
        <taxon>Sar</taxon>
        <taxon>Stramenopiles</taxon>
        <taxon>Ochrophyta</taxon>
        <taxon>Bacillariophyta</taxon>
        <taxon>Bacillariophyceae</taxon>
        <taxon>Bacillariophycidae</taxon>
        <taxon>Bacillariales</taxon>
        <taxon>Bacillariaceae</taxon>
        <taxon>Cylindrotheca</taxon>
    </lineage>
</organism>
<comment type="caution">
    <text evidence="2">The sequence shown here is derived from an EMBL/GenBank/DDBJ whole genome shotgun (WGS) entry which is preliminary data.</text>
</comment>
<dbReference type="EMBL" id="CAKOGP040001738">
    <property type="protein sequence ID" value="CAJ1948063.1"/>
    <property type="molecule type" value="Genomic_DNA"/>
</dbReference>
<feature type="compositionally biased region" description="Polar residues" evidence="1">
    <location>
        <begin position="150"/>
        <end position="171"/>
    </location>
</feature>
<dbReference type="AlphaFoldDB" id="A0AAD2FP10"/>
<dbReference type="Proteomes" id="UP001295423">
    <property type="component" value="Unassembled WGS sequence"/>
</dbReference>